<feature type="transmembrane region" description="Helical" evidence="8">
    <location>
        <begin position="403"/>
        <end position="432"/>
    </location>
</feature>
<feature type="transmembrane region" description="Helical" evidence="8">
    <location>
        <begin position="379"/>
        <end position="396"/>
    </location>
</feature>
<feature type="transmembrane region" description="Helical" evidence="8">
    <location>
        <begin position="586"/>
        <end position="604"/>
    </location>
</feature>
<accession>A0A0G1RMB9</accession>
<dbReference type="InterPro" id="IPR029044">
    <property type="entry name" value="Nucleotide-diphossugar_trans"/>
</dbReference>
<feature type="transmembrane region" description="Helical" evidence="8">
    <location>
        <begin position="325"/>
        <end position="346"/>
    </location>
</feature>
<dbReference type="GO" id="GO:0099621">
    <property type="term" value="F:undecaprenyl-phosphate 4-deoxy-4-formamido-L-arabinose transferase activity"/>
    <property type="evidence" value="ECO:0007669"/>
    <property type="project" value="TreeGrafter"/>
</dbReference>
<keyword evidence="1" id="KW-1003">Cell membrane</keyword>
<evidence type="ECO:0000313" key="11">
    <source>
        <dbReference type="EMBL" id="KKU58227.1"/>
    </source>
</evidence>
<protein>
    <submittedName>
        <fullName evidence="11">Glycosyltransferase</fullName>
    </submittedName>
</protein>
<dbReference type="CDD" id="cd04179">
    <property type="entry name" value="DPM_DPG-synthase_like"/>
    <property type="match status" value="1"/>
</dbReference>
<dbReference type="Pfam" id="PF00535">
    <property type="entry name" value="Glycos_transf_2"/>
    <property type="match status" value="1"/>
</dbReference>
<dbReference type="InterPro" id="IPR001173">
    <property type="entry name" value="Glyco_trans_2-like"/>
</dbReference>
<evidence type="ECO:0000256" key="5">
    <source>
        <dbReference type="ARBA" id="ARBA00022985"/>
    </source>
</evidence>
<evidence type="ECO:0000256" key="4">
    <source>
        <dbReference type="ARBA" id="ARBA00022692"/>
    </source>
</evidence>
<dbReference type="AlphaFoldDB" id="A0A0G1RMB9"/>
<dbReference type="SUPFAM" id="SSF53448">
    <property type="entry name" value="Nucleotide-diphospho-sugar transferases"/>
    <property type="match status" value="1"/>
</dbReference>
<dbReference type="GO" id="GO:0009103">
    <property type="term" value="P:lipopolysaccharide biosynthetic process"/>
    <property type="evidence" value="ECO:0007669"/>
    <property type="project" value="UniProtKB-KW"/>
</dbReference>
<dbReference type="EMBL" id="LCNO01000005">
    <property type="protein sequence ID" value="KKU58227.1"/>
    <property type="molecule type" value="Genomic_DNA"/>
</dbReference>
<evidence type="ECO:0000313" key="12">
    <source>
        <dbReference type="Proteomes" id="UP000034307"/>
    </source>
</evidence>
<feature type="transmembrane region" description="Helical" evidence="8">
    <location>
        <begin position="444"/>
        <end position="462"/>
    </location>
</feature>
<feature type="transmembrane region" description="Helical" evidence="8">
    <location>
        <begin position="563"/>
        <end position="580"/>
    </location>
</feature>
<evidence type="ECO:0000259" key="10">
    <source>
        <dbReference type="Pfam" id="PF13231"/>
    </source>
</evidence>
<sequence>MSKGVSIVIPAYNEQENVAKCLTSVSAVTKKLKLDAEIILVDDGSSDRTGEIARSFVKKIPNLKIVTNRPNRGYGGSLKAGFKAATKELIVMTHADNQFDISEVSDLLRKMETEKADMVSGIRANDSDPLHRKFVRWLWNTGIRALFGYLASDIDCGFKVFKRDVLRRVSIPSDGAMIDTQLLAGIRARGMKIAEMPVTHLPRTAGTATGGNPKVWIKAWRELAIYWWQLKQEILVEQGRAIFRWEALAIVAVLALAVFVRLNKIDQYMTFLGDEGRDVAVVRDMLLGRKFTLIGPGTSIGNMYLGPLYYYLLLIPLSLSQFSPVGPAIMVAVFGVATVALLWWIGRQWFGRVPALLISTLYSLSPTVITYSRSSWNPNIMPFFALLSMYGIWKVWRLGYWRWLVISAASLAFVLNSHYLGLLLFPVVGLFWFLARKPLDAKRYTLYAVLVFAVLMSPLLWFDMRHGWINARAITTFFADRQTTVNLKAYKALPNLWPLWVDINTSLLAAKSKPLGVAMGILLIGGLIYLIKHRPSKDFWFTTVWMGVGLIGLGLYKQHIYDHYYGFLFPAPFLLLGFVVEKFKKTGAIVLIVLIAAALLNSPLRYPPNNQLAHTREIARFVTDQSAARPFNLALLAKTNYDLGYRYFLDIYGTPYFTIHQKLADQLFVICEDPVCEPINNPLWEVAAFGWAKIDRQWEFPWGVKVFRLIHNPSGK</sequence>
<keyword evidence="7 8" id="KW-0472">Membrane</keyword>
<dbReference type="PANTHER" id="PTHR48090">
    <property type="entry name" value="UNDECAPRENYL-PHOSPHATE 4-DEOXY-4-FORMAMIDO-L-ARABINOSE TRANSFERASE-RELATED"/>
    <property type="match status" value="1"/>
</dbReference>
<dbReference type="Proteomes" id="UP000034307">
    <property type="component" value="Unassembled WGS sequence"/>
</dbReference>
<feature type="domain" description="Glycosyltransferase 2-like" evidence="9">
    <location>
        <begin position="6"/>
        <end position="168"/>
    </location>
</feature>
<dbReference type="Pfam" id="PF13231">
    <property type="entry name" value="PMT_2"/>
    <property type="match status" value="1"/>
</dbReference>
<keyword evidence="2" id="KW-0328">Glycosyltransferase</keyword>
<feature type="transmembrane region" description="Helical" evidence="8">
    <location>
        <begin position="515"/>
        <end position="533"/>
    </location>
</feature>
<evidence type="ECO:0000256" key="2">
    <source>
        <dbReference type="ARBA" id="ARBA00022676"/>
    </source>
</evidence>
<keyword evidence="6 8" id="KW-1133">Transmembrane helix</keyword>
<keyword evidence="3 11" id="KW-0808">Transferase</keyword>
<gene>
    <name evidence="11" type="ORF">UX80_C0005G0047</name>
</gene>
<reference evidence="11 12" key="1">
    <citation type="journal article" date="2015" name="Nature">
        <title>rRNA introns, odd ribosomes, and small enigmatic genomes across a large radiation of phyla.</title>
        <authorList>
            <person name="Brown C.T."/>
            <person name="Hug L.A."/>
            <person name="Thomas B.C."/>
            <person name="Sharon I."/>
            <person name="Castelle C.J."/>
            <person name="Singh A."/>
            <person name="Wilkins M.J."/>
            <person name="Williams K.H."/>
            <person name="Banfield J.F."/>
        </authorList>
    </citation>
    <scope>NUCLEOTIDE SEQUENCE [LARGE SCALE GENOMIC DNA]</scope>
</reference>
<organism evidence="11 12">
    <name type="scientific">Candidatus Amesbacteria bacterium GW2011_GWA2_47_11b</name>
    <dbReference type="NCBI Taxonomy" id="1618358"/>
    <lineage>
        <taxon>Bacteria</taxon>
        <taxon>Candidatus Amesiibacteriota</taxon>
    </lineage>
</organism>
<evidence type="ECO:0000256" key="8">
    <source>
        <dbReference type="SAM" id="Phobius"/>
    </source>
</evidence>
<dbReference type="InterPro" id="IPR038731">
    <property type="entry name" value="RgtA/B/C-like"/>
</dbReference>
<keyword evidence="5" id="KW-0448">Lipopolysaccharide biosynthesis</keyword>
<evidence type="ECO:0000256" key="3">
    <source>
        <dbReference type="ARBA" id="ARBA00022679"/>
    </source>
</evidence>
<comment type="caution">
    <text evidence="11">The sequence shown here is derived from an EMBL/GenBank/DDBJ whole genome shotgun (WGS) entry which is preliminary data.</text>
</comment>
<dbReference type="Gene3D" id="3.90.550.10">
    <property type="entry name" value="Spore Coat Polysaccharide Biosynthesis Protein SpsA, Chain A"/>
    <property type="match status" value="1"/>
</dbReference>
<feature type="transmembrane region" description="Helical" evidence="8">
    <location>
        <begin position="242"/>
        <end position="262"/>
    </location>
</feature>
<keyword evidence="4 8" id="KW-0812">Transmembrane</keyword>
<feature type="domain" description="Glycosyltransferase RgtA/B/C/D-like" evidence="10">
    <location>
        <begin position="307"/>
        <end position="461"/>
    </location>
</feature>
<dbReference type="STRING" id="1618358.UX80_C0005G0047"/>
<evidence type="ECO:0000259" key="9">
    <source>
        <dbReference type="Pfam" id="PF00535"/>
    </source>
</evidence>
<dbReference type="InterPro" id="IPR050256">
    <property type="entry name" value="Glycosyltransferase_2"/>
</dbReference>
<name>A0A0G1RMB9_9BACT</name>
<feature type="transmembrane region" description="Helical" evidence="8">
    <location>
        <begin position="353"/>
        <end position="373"/>
    </location>
</feature>
<proteinExistence type="predicted"/>
<dbReference type="GO" id="GO:0005886">
    <property type="term" value="C:plasma membrane"/>
    <property type="evidence" value="ECO:0007669"/>
    <property type="project" value="TreeGrafter"/>
</dbReference>
<evidence type="ECO:0000256" key="7">
    <source>
        <dbReference type="ARBA" id="ARBA00023136"/>
    </source>
</evidence>
<feature type="transmembrane region" description="Helical" evidence="8">
    <location>
        <begin position="293"/>
        <end position="313"/>
    </location>
</feature>
<evidence type="ECO:0000256" key="1">
    <source>
        <dbReference type="ARBA" id="ARBA00022475"/>
    </source>
</evidence>
<evidence type="ECO:0000256" key="6">
    <source>
        <dbReference type="ARBA" id="ARBA00022989"/>
    </source>
</evidence>
<dbReference type="PANTHER" id="PTHR48090:SF3">
    <property type="entry name" value="UNDECAPRENYL-PHOSPHATE 4-DEOXY-4-FORMAMIDO-L-ARABINOSE TRANSFERASE"/>
    <property type="match status" value="1"/>
</dbReference>